<dbReference type="SUPFAM" id="SSF52540">
    <property type="entry name" value="P-loop containing nucleoside triphosphate hydrolases"/>
    <property type="match status" value="2"/>
</dbReference>
<dbReference type="PIRSF" id="PIRSF003128">
    <property type="entry name" value="RecN"/>
    <property type="match status" value="1"/>
</dbReference>
<comment type="similarity">
    <text evidence="2 9">Belongs to the RecN family.</text>
</comment>
<dbReference type="eggNOG" id="COG0497">
    <property type="taxonomic scope" value="Bacteria"/>
</dbReference>
<dbReference type="STRING" id="596327.PORUE0001_1102"/>
<dbReference type="Proteomes" id="UP000003303">
    <property type="component" value="Unassembled WGS sequence"/>
</dbReference>
<dbReference type="EMBL" id="ACLR01000224">
    <property type="protein sequence ID" value="EEK16006.1"/>
    <property type="molecule type" value="Genomic_DNA"/>
</dbReference>
<comment type="function">
    <text evidence="1 9">May be involved in recombinational repair of damaged DNA.</text>
</comment>
<keyword evidence="10" id="KW-0175">Coiled coil</keyword>
<keyword evidence="4" id="KW-0547">Nucleotide-binding</keyword>
<dbReference type="InterPro" id="IPR003395">
    <property type="entry name" value="RecF/RecN/SMC_N"/>
</dbReference>
<name>C2ME47_9PORP</name>
<evidence type="ECO:0000256" key="3">
    <source>
        <dbReference type="ARBA" id="ARBA00021315"/>
    </source>
</evidence>
<gene>
    <name evidence="12" type="primary">recN</name>
    <name evidence="12" type="ORF">PORUE0001_1102</name>
</gene>
<comment type="caution">
    <text evidence="12">The sequence shown here is derived from an EMBL/GenBank/DDBJ whole genome shotgun (WGS) entry which is preliminary data.</text>
</comment>
<dbReference type="GO" id="GO:0005524">
    <property type="term" value="F:ATP binding"/>
    <property type="evidence" value="ECO:0007669"/>
    <property type="project" value="UniProtKB-KW"/>
</dbReference>
<dbReference type="Gene3D" id="3.40.50.300">
    <property type="entry name" value="P-loop containing nucleotide triphosphate hydrolases"/>
    <property type="match status" value="2"/>
</dbReference>
<sequence length="560" mass="62420">MLHSLYIRDYILIKELTCTFPTGLIAVTGETGAGKSIFVSALQLLAGGRADMSTIRQGCVKAVIEGEFTQLSPQVIEWMQAQELEVEESCLVRREIRQTGRSRIFVNDTPVTLAQLEELGALLLDVHSQHRNLLLREGAYQIALIDSQLGAEADLVEAYHRSYQRYHDNAIRLKKLRTEAQQAEAEYEINSRAYEEISALKLEQYSLTDLTDEAERLTHTQEIQEGLQSILALLNRPHSIVDQLTTAQEQMEQTATYLPELSNYTERMRSLVIELDDIESDLSRLQGEVAYNPSRLEEINTILGGINALLKKHNLLSPEELIEYSQELGAKLAHTAQYEQELATLRTEVLQQRTEVLTLGKQLHEARAKAAKSIARSVTETLCQLEMPHARFDIALQLLDKPTERGVDQVDFLLSANSDQPLRPVTDIASGGEIARLMLALKALRSQATTSSAELASSPAIVFDEIDTGTSGIAASRIGDMLHTMGERQQIFVITHLPQIASAATQHILIYKEETRGETHSHLRLLTPEERISEIARLQSGDQITPEAIAAAHTLLTAHD</sequence>
<evidence type="ECO:0000313" key="13">
    <source>
        <dbReference type="Proteomes" id="UP000003303"/>
    </source>
</evidence>
<dbReference type="GO" id="GO:0009432">
    <property type="term" value="P:SOS response"/>
    <property type="evidence" value="ECO:0007669"/>
    <property type="project" value="TreeGrafter"/>
</dbReference>
<feature type="domain" description="RecF/RecN/SMC N-terminal" evidence="11">
    <location>
        <begin position="9"/>
        <end position="514"/>
    </location>
</feature>
<keyword evidence="6" id="KW-0067">ATP-binding</keyword>
<keyword evidence="5 9" id="KW-0227">DNA damage</keyword>
<keyword evidence="13" id="KW-1185">Reference proteome</keyword>
<evidence type="ECO:0000256" key="10">
    <source>
        <dbReference type="SAM" id="Coils"/>
    </source>
</evidence>
<evidence type="ECO:0000256" key="4">
    <source>
        <dbReference type="ARBA" id="ARBA00022741"/>
    </source>
</evidence>
<dbReference type="AlphaFoldDB" id="C2ME47"/>
<dbReference type="GO" id="GO:0043590">
    <property type="term" value="C:bacterial nucleoid"/>
    <property type="evidence" value="ECO:0007669"/>
    <property type="project" value="TreeGrafter"/>
</dbReference>
<dbReference type="PANTHER" id="PTHR11059:SF0">
    <property type="entry name" value="DNA REPAIR PROTEIN RECN"/>
    <property type="match status" value="1"/>
</dbReference>
<feature type="coiled-coil region" evidence="10">
    <location>
        <begin position="261"/>
        <end position="288"/>
    </location>
</feature>
<accession>C2ME47</accession>
<evidence type="ECO:0000256" key="8">
    <source>
        <dbReference type="ARBA" id="ARBA00033408"/>
    </source>
</evidence>
<dbReference type="PANTHER" id="PTHR11059">
    <property type="entry name" value="DNA REPAIR PROTEIN RECN"/>
    <property type="match status" value="1"/>
</dbReference>
<evidence type="ECO:0000256" key="1">
    <source>
        <dbReference type="ARBA" id="ARBA00003618"/>
    </source>
</evidence>
<evidence type="ECO:0000256" key="5">
    <source>
        <dbReference type="ARBA" id="ARBA00022763"/>
    </source>
</evidence>
<dbReference type="Pfam" id="PF02463">
    <property type="entry name" value="SMC_N"/>
    <property type="match status" value="1"/>
</dbReference>
<evidence type="ECO:0000256" key="7">
    <source>
        <dbReference type="ARBA" id="ARBA00023204"/>
    </source>
</evidence>
<dbReference type="CDD" id="cd03241">
    <property type="entry name" value="ABC_RecN"/>
    <property type="match status" value="1"/>
</dbReference>
<feature type="coiled-coil region" evidence="10">
    <location>
        <begin position="166"/>
        <end position="193"/>
    </location>
</feature>
<dbReference type="InterPro" id="IPR027417">
    <property type="entry name" value="P-loop_NTPase"/>
</dbReference>
<protein>
    <recommendedName>
        <fullName evidence="3 9">DNA repair protein RecN</fullName>
    </recommendedName>
    <alternativeName>
        <fullName evidence="8 9">Recombination protein N</fullName>
    </alternativeName>
</protein>
<dbReference type="RefSeq" id="WP_007366123.1">
    <property type="nucleotide sequence ID" value="NZ_ACLR01000224.1"/>
</dbReference>
<dbReference type="GO" id="GO:0006281">
    <property type="term" value="P:DNA repair"/>
    <property type="evidence" value="ECO:0007669"/>
    <property type="project" value="UniProtKB-KW"/>
</dbReference>
<evidence type="ECO:0000256" key="9">
    <source>
        <dbReference type="PIRNR" id="PIRNR003128"/>
    </source>
</evidence>
<dbReference type="OrthoDB" id="9806954at2"/>
<proteinExistence type="inferred from homology"/>
<evidence type="ECO:0000256" key="2">
    <source>
        <dbReference type="ARBA" id="ARBA00009441"/>
    </source>
</evidence>
<keyword evidence="7 9" id="KW-0234">DNA repair</keyword>
<evidence type="ECO:0000259" key="11">
    <source>
        <dbReference type="Pfam" id="PF02463"/>
    </source>
</evidence>
<organism evidence="12 13">
    <name type="scientific">Porphyromonas uenonis 60-3</name>
    <dbReference type="NCBI Taxonomy" id="596327"/>
    <lineage>
        <taxon>Bacteria</taxon>
        <taxon>Pseudomonadati</taxon>
        <taxon>Bacteroidota</taxon>
        <taxon>Bacteroidia</taxon>
        <taxon>Bacteroidales</taxon>
        <taxon>Porphyromonadaceae</taxon>
        <taxon>Porphyromonas</taxon>
    </lineage>
</organism>
<evidence type="ECO:0000256" key="6">
    <source>
        <dbReference type="ARBA" id="ARBA00022840"/>
    </source>
</evidence>
<dbReference type="GO" id="GO:0006310">
    <property type="term" value="P:DNA recombination"/>
    <property type="evidence" value="ECO:0007669"/>
    <property type="project" value="InterPro"/>
</dbReference>
<dbReference type="InterPro" id="IPR004604">
    <property type="entry name" value="DNA_recomb/repair_RecN"/>
</dbReference>
<reference evidence="12 13" key="1">
    <citation type="submission" date="2009-04" db="EMBL/GenBank/DDBJ databases">
        <authorList>
            <person name="Sebastian Y."/>
            <person name="Madupu R."/>
            <person name="Durkin A.S."/>
            <person name="Torralba M."/>
            <person name="Methe B."/>
            <person name="Sutton G.G."/>
            <person name="Strausberg R.L."/>
            <person name="Nelson K.E."/>
        </authorList>
    </citation>
    <scope>NUCLEOTIDE SEQUENCE [LARGE SCALE GENOMIC DNA]</scope>
    <source>
        <strain evidence="12 13">60-3</strain>
    </source>
</reference>
<evidence type="ECO:0000313" key="12">
    <source>
        <dbReference type="EMBL" id="EEK16006.1"/>
    </source>
</evidence>